<dbReference type="CDD" id="cd00130">
    <property type="entry name" value="PAS"/>
    <property type="match status" value="3"/>
</dbReference>
<dbReference type="AlphaFoldDB" id="A0A9X3BI95"/>
<sequence>MQNYQSLSIPNSFQSSMHLSPSQLQRLFDSLLSVVFAIDIDGNFVYVSKSSFSISGYLPEELMGTSYLDLILEEDKEKTQDYFRKQIYSQDIPNFENCLIRKDGVHIHISWTGRWDAKDKMFYCVVSDISEKKAAELQKQQYQVDMLNILERISDSFFSVDKNWIVTYRNQQTEQLTGKQNQQILGKNLWECYPELVGTIVYDQYHKAMKDQVPTQFEFYFGRINSWLFISAYPSDNGLYVFFRNINERKQAELLQMSFDENIKEWNSYLKNIADSMNDGFIGLDENEKVVHWNKKAEDIFDIKRYAAHRKNLRSCFSAIDGVSFYEEFANLYAEKKSGSFTIFFRQSNKWYETTVKELTKGAVIFIKDITLVKKIKEELRKLSVLTKKNINVILHTDAEGRITWANEALVSLSGYTSEEAIGKTLGELLCSTEAGAATARNIHTLIAKGQSFQIEALTYNKSKETFWSEIEGHPVKDKNGSSAQFITIITDISERKKWRQDGVQELQEQQQQVTASVIKAQERDREQVSQQLQTNINDVLTTVKLYTELCLTGAGNKDEMLRKSLNLLQSSIEDINSLSKKLSPPSLHDVSLKDSLLDLIESATATSKVEVTLELKRVNNIGISKELHTALYRILQEQLVNISAHAKAKNVRVMVNGTSSELTLKIKDDGIGFDTSKQSKGIGITNMISRTENLKGVLSINSAPGMGCELHVRFPLS</sequence>
<dbReference type="InterPro" id="IPR001610">
    <property type="entry name" value="PAC"/>
</dbReference>
<proteinExistence type="predicted"/>
<dbReference type="InterPro" id="IPR000700">
    <property type="entry name" value="PAS-assoc_C"/>
</dbReference>
<feature type="domain" description="PAS" evidence="7">
    <location>
        <begin position="20"/>
        <end position="90"/>
    </location>
</feature>
<dbReference type="InterPro" id="IPR013656">
    <property type="entry name" value="PAS_4"/>
</dbReference>
<accession>A0A9X3BI95</accession>
<keyword evidence="5" id="KW-0902">Two-component regulatory system</keyword>
<gene>
    <name evidence="9" type="ORF">OCK74_17685</name>
</gene>
<dbReference type="EC" id="2.7.13.3" evidence="2"/>
<dbReference type="GO" id="GO:0006355">
    <property type="term" value="P:regulation of DNA-templated transcription"/>
    <property type="evidence" value="ECO:0007669"/>
    <property type="project" value="InterPro"/>
</dbReference>
<evidence type="ECO:0000313" key="10">
    <source>
        <dbReference type="Proteomes" id="UP001155483"/>
    </source>
</evidence>
<dbReference type="InterPro" id="IPR013767">
    <property type="entry name" value="PAS_fold"/>
</dbReference>
<evidence type="ECO:0000256" key="3">
    <source>
        <dbReference type="ARBA" id="ARBA00022679"/>
    </source>
</evidence>
<dbReference type="Pfam" id="PF02518">
    <property type="entry name" value="HATPase_c"/>
    <property type="match status" value="1"/>
</dbReference>
<dbReference type="CDD" id="cd16917">
    <property type="entry name" value="HATPase_UhpB-NarQ-NarX-like"/>
    <property type="match status" value="1"/>
</dbReference>
<name>A0A9X3BI95_9BACT</name>
<dbReference type="InterPro" id="IPR003594">
    <property type="entry name" value="HATPase_dom"/>
</dbReference>
<dbReference type="PROSITE" id="PS50113">
    <property type="entry name" value="PAC"/>
    <property type="match status" value="1"/>
</dbReference>
<evidence type="ECO:0000256" key="4">
    <source>
        <dbReference type="ARBA" id="ARBA00022777"/>
    </source>
</evidence>
<feature type="domain" description="PAS" evidence="7">
    <location>
        <begin position="142"/>
        <end position="212"/>
    </location>
</feature>
<feature type="domain" description="PAS" evidence="7">
    <location>
        <begin position="379"/>
        <end position="430"/>
    </location>
</feature>
<dbReference type="SUPFAM" id="SSF55874">
    <property type="entry name" value="ATPase domain of HSP90 chaperone/DNA topoisomerase II/histidine kinase"/>
    <property type="match status" value="1"/>
</dbReference>
<dbReference type="Pfam" id="PF00989">
    <property type="entry name" value="PAS"/>
    <property type="match status" value="2"/>
</dbReference>
<evidence type="ECO:0000256" key="5">
    <source>
        <dbReference type="ARBA" id="ARBA00023012"/>
    </source>
</evidence>
<reference evidence="9" key="1">
    <citation type="submission" date="2022-09" db="EMBL/GenBank/DDBJ databases">
        <authorList>
            <person name="Yuan C."/>
            <person name="Ke Z."/>
        </authorList>
    </citation>
    <scope>NUCLEOTIDE SEQUENCE</scope>
    <source>
        <strain evidence="9">LB-8</strain>
    </source>
</reference>
<dbReference type="GO" id="GO:0004673">
    <property type="term" value="F:protein histidine kinase activity"/>
    <property type="evidence" value="ECO:0007669"/>
    <property type="project" value="UniProtKB-EC"/>
</dbReference>
<dbReference type="InterPro" id="IPR036890">
    <property type="entry name" value="HATPase_C_sf"/>
</dbReference>
<dbReference type="InterPro" id="IPR005467">
    <property type="entry name" value="His_kinase_dom"/>
</dbReference>
<protein>
    <recommendedName>
        <fullName evidence="2">histidine kinase</fullName>
        <ecNumber evidence="2">2.7.13.3</ecNumber>
    </recommendedName>
</protein>
<dbReference type="Proteomes" id="UP001155483">
    <property type="component" value="Unassembled WGS sequence"/>
</dbReference>
<dbReference type="SMART" id="SM00086">
    <property type="entry name" value="PAC"/>
    <property type="match status" value="2"/>
</dbReference>
<dbReference type="InterPro" id="IPR035965">
    <property type="entry name" value="PAS-like_dom_sf"/>
</dbReference>
<keyword evidence="10" id="KW-1185">Reference proteome</keyword>
<dbReference type="Pfam" id="PF13426">
    <property type="entry name" value="PAS_9"/>
    <property type="match status" value="1"/>
</dbReference>
<dbReference type="Pfam" id="PF08448">
    <property type="entry name" value="PAS_4"/>
    <property type="match status" value="1"/>
</dbReference>
<evidence type="ECO:0000259" key="7">
    <source>
        <dbReference type="PROSITE" id="PS50112"/>
    </source>
</evidence>
<organism evidence="9 10">
    <name type="scientific">Paraflavisolibacter caeni</name>
    <dbReference type="NCBI Taxonomy" id="2982496"/>
    <lineage>
        <taxon>Bacteria</taxon>
        <taxon>Pseudomonadati</taxon>
        <taxon>Bacteroidota</taxon>
        <taxon>Chitinophagia</taxon>
        <taxon>Chitinophagales</taxon>
        <taxon>Chitinophagaceae</taxon>
        <taxon>Paraflavisolibacter</taxon>
    </lineage>
</organism>
<dbReference type="NCBIfam" id="TIGR00229">
    <property type="entry name" value="sensory_box"/>
    <property type="match status" value="3"/>
</dbReference>
<comment type="caution">
    <text evidence="9">The sequence shown here is derived from an EMBL/GenBank/DDBJ whole genome shotgun (WGS) entry which is preliminary data.</text>
</comment>
<evidence type="ECO:0000256" key="2">
    <source>
        <dbReference type="ARBA" id="ARBA00012438"/>
    </source>
</evidence>
<feature type="domain" description="Histidine kinase" evidence="6">
    <location>
        <begin position="528"/>
        <end position="718"/>
    </location>
</feature>
<dbReference type="PANTHER" id="PTHR24421:SF10">
    <property type="entry name" value="NITRATE_NITRITE SENSOR PROTEIN NARQ"/>
    <property type="match status" value="1"/>
</dbReference>
<evidence type="ECO:0000259" key="8">
    <source>
        <dbReference type="PROSITE" id="PS50113"/>
    </source>
</evidence>
<dbReference type="PROSITE" id="PS50112">
    <property type="entry name" value="PAS"/>
    <property type="match status" value="3"/>
</dbReference>
<dbReference type="EMBL" id="JAOTIF010000016">
    <property type="protein sequence ID" value="MCU7550957.1"/>
    <property type="molecule type" value="Genomic_DNA"/>
</dbReference>
<evidence type="ECO:0000256" key="1">
    <source>
        <dbReference type="ARBA" id="ARBA00000085"/>
    </source>
</evidence>
<keyword evidence="3" id="KW-0808">Transferase</keyword>
<dbReference type="Gene3D" id="3.30.565.10">
    <property type="entry name" value="Histidine kinase-like ATPase, C-terminal domain"/>
    <property type="match status" value="1"/>
</dbReference>
<dbReference type="InterPro" id="IPR050482">
    <property type="entry name" value="Sensor_HK_TwoCompSys"/>
</dbReference>
<dbReference type="InterPro" id="IPR000014">
    <property type="entry name" value="PAS"/>
</dbReference>
<reference evidence="9" key="2">
    <citation type="submission" date="2023-04" db="EMBL/GenBank/DDBJ databases">
        <title>Paracnuella aquatica gen. nov., sp. nov., a member of the family Chitinophagaceae isolated from a hot spring.</title>
        <authorList>
            <person name="Wang C."/>
        </authorList>
    </citation>
    <scope>NUCLEOTIDE SEQUENCE</scope>
    <source>
        <strain evidence="9">LB-8</strain>
    </source>
</reference>
<dbReference type="Gene3D" id="3.30.450.20">
    <property type="entry name" value="PAS domain"/>
    <property type="match status" value="4"/>
</dbReference>
<dbReference type="RefSeq" id="WP_279298396.1">
    <property type="nucleotide sequence ID" value="NZ_JAOTIF010000016.1"/>
</dbReference>
<evidence type="ECO:0000259" key="6">
    <source>
        <dbReference type="PROSITE" id="PS50109"/>
    </source>
</evidence>
<dbReference type="SUPFAM" id="SSF55785">
    <property type="entry name" value="PYP-like sensor domain (PAS domain)"/>
    <property type="match status" value="4"/>
</dbReference>
<comment type="catalytic activity">
    <reaction evidence="1">
        <text>ATP + protein L-histidine = ADP + protein N-phospho-L-histidine.</text>
        <dbReference type="EC" id="2.7.13.3"/>
    </reaction>
</comment>
<feature type="domain" description="PAC" evidence="8">
    <location>
        <begin position="453"/>
        <end position="505"/>
    </location>
</feature>
<keyword evidence="4" id="KW-0418">Kinase</keyword>
<dbReference type="PANTHER" id="PTHR24421">
    <property type="entry name" value="NITRATE/NITRITE SENSOR PROTEIN NARX-RELATED"/>
    <property type="match status" value="1"/>
</dbReference>
<evidence type="ECO:0000313" key="9">
    <source>
        <dbReference type="EMBL" id="MCU7550957.1"/>
    </source>
</evidence>
<dbReference type="PROSITE" id="PS50109">
    <property type="entry name" value="HIS_KIN"/>
    <property type="match status" value="1"/>
</dbReference>
<dbReference type="SMART" id="SM00091">
    <property type="entry name" value="PAS"/>
    <property type="match status" value="4"/>
</dbReference>
<dbReference type="GO" id="GO:0000160">
    <property type="term" value="P:phosphorelay signal transduction system"/>
    <property type="evidence" value="ECO:0007669"/>
    <property type="project" value="UniProtKB-KW"/>
</dbReference>